<gene>
    <name evidence="2" type="ORF">KI688_011478</name>
</gene>
<feature type="compositionally biased region" description="Pro residues" evidence="1">
    <location>
        <begin position="33"/>
        <end position="49"/>
    </location>
</feature>
<dbReference type="OrthoDB" id="2399161at2759"/>
<feature type="region of interest" description="Disordered" evidence="1">
    <location>
        <begin position="340"/>
        <end position="437"/>
    </location>
</feature>
<organism evidence="2 3">
    <name type="scientific">Linnemannia hyalina</name>
    <dbReference type="NCBI Taxonomy" id="64524"/>
    <lineage>
        <taxon>Eukaryota</taxon>
        <taxon>Fungi</taxon>
        <taxon>Fungi incertae sedis</taxon>
        <taxon>Mucoromycota</taxon>
        <taxon>Mortierellomycotina</taxon>
        <taxon>Mortierellomycetes</taxon>
        <taxon>Mortierellales</taxon>
        <taxon>Mortierellaceae</taxon>
        <taxon>Linnemannia</taxon>
    </lineage>
</organism>
<feature type="compositionally biased region" description="Polar residues" evidence="1">
    <location>
        <begin position="106"/>
        <end position="116"/>
    </location>
</feature>
<evidence type="ECO:0000313" key="3">
    <source>
        <dbReference type="Proteomes" id="UP000707451"/>
    </source>
</evidence>
<reference evidence="2" key="1">
    <citation type="submission" date="2021-06" db="EMBL/GenBank/DDBJ databases">
        <title>Genome Sequence of Mortierella hyaline Strain SCG-10, a Cold-Adapted, Nitrate-Reducing Fungus Isolated from Soil in Minnesota, USA.</title>
        <authorList>
            <person name="Aldossari N."/>
        </authorList>
    </citation>
    <scope>NUCLEOTIDE SEQUENCE</scope>
    <source>
        <strain evidence="2">SCG-10</strain>
    </source>
</reference>
<dbReference type="EMBL" id="JAHRHY010000007">
    <property type="protein sequence ID" value="KAG9067887.1"/>
    <property type="molecule type" value="Genomic_DNA"/>
</dbReference>
<feature type="compositionally biased region" description="Polar residues" evidence="1">
    <location>
        <begin position="655"/>
        <end position="664"/>
    </location>
</feature>
<accession>A0A9P8BWF5</accession>
<feature type="compositionally biased region" description="Low complexity" evidence="1">
    <location>
        <begin position="56"/>
        <end position="82"/>
    </location>
</feature>
<evidence type="ECO:0000256" key="1">
    <source>
        <dbReference type="SAM" id="MobiDB-lite"/>
    </source>
</evidence>
<proteinExistence type="predicted"/>
<feature type="compositionally biased region" description="Low complexity" evidence="1">
    <location>
        <begin position="127"/>
        <end position="144"/>
    </location>
</feature>
<evidence type="ECO:0000313" key="2">
    <source>
        <dbReference type="EMBL" id="KAG9067887.1"/>
    </source>
</evidence>
<feature type="region of interest" description="Disordered" evidence="1">
    <location>
        <begin position="24"/>
        <end position="195"/>
    </location>
</feature>
<feature type="compositionally biased region" description="Polar residues" evidence="1">
    <location>
        <begin position="178"/>
        <end position="189"/>
    </location>
</feature>
<keyword evidence="3" id="KW-1185">Reference proteome</keyword>
<comment type="caution">
    <text evidence="2">The sequence shown here is derived from an EMBL/GenBank/DDBJ whole genome shotgun (WGS) entry which is preliminary data.</text>
</comment>
<dbReference type="Proteomes" id="UP000707451">
    <property type="component" value="Unassembled WGS sequence"/>
</dbReference>
<protein>
    <submittedName>
        <fullName evidence="2">Uncharacterized protein</fullName>
    </submittedName>
</protein>
<feature type="compositionally biased region" description="Basic and acidic residues" evidence="1">
    <location>
        <begin position="83"/>
        <end position="93"/>
    </location>
</feature>
<sequence>MPYETIPTRLTRSKTKLGFVLGSYPKQTQLSNPQPPAPLFPSASSPPAPSDLFNNQQQPLQLQQLQQLRQQKQQTQQKQPKQQTRDKRADHQRLPVPLPSPEPTIKITSPSLSSAVNPDPASDDTADTANNNIINNNIAPNTSSEKPPSRPLSQERTRGGVSGTLEVDTHSRHYSPSPYRTPTWSPESTASAQQAGAAFAEELLAPKVDENSVDHITSTADAAADEDTEDPLLSPLSLLSAVASVVGNRIGSPGLSNLDDLVTCESLRTLSSTTPVLKTLLSTSTSISQDSALPYVSLEQGHSSSQQPLLLRDSLSQPSSSSTVGISSASSMTAGLAKPIVSPGVVPRRRGRPPKLNNAISPKLSQEVGAYKSPRQRSDTPCSTSSSSSLRHTPSEIRPILQIGDPQIRSNQGRTGVPNKAKPTSVPRLKHNRKPNPDGAIWSVAELAAETSAERRPARAIIYADEHLKKIVEENKICIMEPCFRNPVRGDLYCVGRLDGTGGWHEHGDICIHEKRGCRIALAFRYRYQLRLDVTYLAWVSSIDMATIPVSVLRDFSTNREVMRQALEGEWRMSEQYRLLSEAGYFAPRKEAKRGQQDNNPSVTLDGWSIAHQNEVLMASKSNRLGFLQWVAQAYQMAKGEPYGHVVTKREPNDVVTNEESGQADNKRMKRSS</sequence>
<dbReference type="AlphaFoldDB" id="A0A9P8BWF5"/>
<feature type="region of interest" description="Disordered" evidence="1">
    <location>
        <begin position="649"/>
        <end position="673"/>
    </location>
</feature>
<name>A0A9P8BWF5_9FUNG</name>